<organism evidence="2 3">
    <name type="scientific">Aquimarina addita</name>
    <dbReference type="NCBI Taxonomy" id="870485"/>
    <lineage>
        <taxon>Bacteria</taxon>
        <taxon>Pseudomonadati</taxon>
        <taxon>Bacteroidota</taxon>
        <taxon>Flavobacteriia</taxon>
        <taxon>Flavobacteriales</taxon>
        <taxon>Flavobacteriaceae</taxon>
        <taxon>Aquimarina</taxon>
    </lineage>
</organism>
<keyword evidence="3" id="KW-1185">Reference proteome</keyword>
<proteinExistence type="predicted"/>
<dbReference type="Proteomes" id="UP001500459">
    <property type="component" value="Unassembled WGS sequence"/>
</dbReference>
<dbReference type="CDD" id="cd10931">
    <property type="entry name" value="CE4_u7"/>
    <property type="match status" value="1"/>
</dbReference>
<gene>
    <name evidence="2" type="ORF">GCM10022393_12120</name>
</gene>
<evidence type="ECO:0000313" key="3">
    <source>
        <dbReference type="Proteomes" id="UP001500459"/>
    </source>
</evidence>
<evidence type="ECO:0000259" key="1">
    <source>
        <dbReference type="Pfam" id="PF23019"/>
    </source>
</evidence>
<reference evidence="3" key="1">
    <citation type="journal article" date="2019" name="Int. J. Syst. Evol. Microbiol.">
        <title>The Global Catalogue of Microorganisms (GCM) 10K type strain sequencing project: providing services to taxonomists for standard genome sequencing and annotation.</title>
        <authorList>
            <consortium name="The Broad Institute Genomics Platform"/>
            <consortium name="The Broad Institute Genome Sequencing Center for Infectious Disease"/>
            <person name="Wu L."/>
            <person name="Ma J."/>
        </authorList>
    </citation>
    <scope>NUCLEOTIDE SEQUENCE [LARGE SCALE GENOMIC DNA]</scope>
    <source>
        <strain evidence="3">JCM 17106</strain>
    </source>
</reference>
<name>A0ABP7XGF6_9FLAO</name>
<feature type="domain" description="DUF7033" evidence="1">
    <location>
        <begin position="110"/>
        <end position="198"/>
    </location>
</feature>
<protein>
    <recommendedName>
        <fullName evidence="1">DUF7033 domain-containing protein</fullName>
    </recommendedName>
</protein>
<dbReference type="EMBL" id="BAABCW010000003">
    <property type="protein sequence ID" value="GAA4113236.1"/>
    <property type="molecule type" value="Genomic_DNA"/>
</dbReference>
<sequence length="450" mass="52468">MAINLQYTQFITYDMLLIYVHKITPRVSYTFKQICKRILGLDIDFTSKIESFIAHDGPKFSYGKQPLGKELYFQSVELLFEHGFNEVDIQVTSWGEVSCFFPVKHPEAALPFDVFAASFYLLTRYEEYLPHVKDEMGRFIATESIAYIHDFLQEPVVDIWALSFKKILLEKYPDIQFLKKTFRMLPIVTVSQTFAYRKKGILRSIGGGVRDVLKLRLHEVTNRIKVVIGVKKDPYDTFDFIIDLQKKKKRTCAVLFGLGDYSNTEINISHSAPANREVIKHVSDYMDVGLKVSYDAITDLIQLKEEKKRIENIVNRQLEISLCSFYKIKLPEAYRNFVELEIKEDFSMAYPEHAGFRAGTCTPFMFYDLDYEVQTPLIIYSPCCNPLSFTTNKNESEIKKELLAYVSKIKKVDGVFIPFFSNGLFSELNNQQFWKSIFEFIWNLEDDTYN</sequence>
<dbReference type="InterPro" id="IPR054297">
    <property type="entry name" value="DUF7033"/>
</dbReference>
<dbReference type="Pfam" id="PF23019">
    <property type="entry name" value="DUF7033"/>
    <property type="match status" value="1"/>
</dbReference>
<evidence type="ECO:0000313" key="2">
    <source>
        <dbReference type="EMBL" id="GAA4113236.1"/>
    </source>
</evidence>
<accession>A0ABP7XGF6</accession>
<comment type="caution">
    <text evidence="2">The sequence shown here is derived from an EMBL/GenBank/DDBJ whole genome shotgun (WGS) entry which is preliminary data.</text>
</comment>